<reference evidence="2" key="2">
    <citation type="submission" date="2025-08" db="UniProtKB">
        <authorList>
            <consortium name="RefSeq"/>
        </authorList>
    </citation>
    <scope>IDENTIFICATION</scope>
    <source>
        <tissue evidence="2">Whole plant</tissue>
    </source>
</reference>
<dbReference type="KEGG" id="adu:110279873"/>
<evidence type="ECO:0000313" key="2">
    <source>
        <dbReference type="RefSeq" id="XP_052117187.1"/>
    </source>
</evidence>
<dbReference type="AlphaFoldDB" id="A0A9C6TNE5"/>
<dbReference type="Proteomes" id="UP000515211">
    <property type="component" value="Chromosome 4"/>
</dbReference>
<gene>
    <name evidence="2" type="primary">LOC110279873</name>
</gene>
<proteinExistence type="predicted"/>
<organism evidence="1 2">
    <name type="scientific">Arachis duranensis</name>
    <name type="common">Wild peanut</name>
    <dbReference type="NCBI Taxonomy" id="130453"/>
    <lineage>
        <taxon>Eukaryota</taxon>
        <taxon>Viridiplantae</taxon>
        <taxon>Streptophyta</taxon>
        <taxon>Embryophyta</taxon>
        <taxon>Tracheophyta</taxon>
        <taxon>Spermatophyta</taxon>
        <taxon>Magnoliopsida</taxon>
        <taxon>eudicotyledons</taxon>
        <taxon>Gunneridae</taxon>
        <taxon>Pentapetalae</taxon>
        <taxon>rosids</taxon>
        <taxon>fabids</taxon>
        <taxon>Fabales</taxon>
        <taxon>Fabaceae</taxon>
        <taxon>Papilionoideae</taxon>
        <taxon>50 kb inversion clade</taxon>
        <taxon>dalbergioids sensu lato</taxon>
        <taxon>Dalbergieae</taxon>
        <taxon>Pterocarpus clade</taxon>
        <taxon>Arachis</taxon>
    </lineage>
</organism>
<dbReference type="GeneID" id="110279873"/>
<reference evidence="1" key="1">
    <citation type="journal article" date="2016" name="Nat. Genet.">
        <title>The genome sequences of Arachis duranensis and Arachis ipaensis, the diploid ancestors of cultivated peanut.</title>
        <authorList>
            <person name="Bertioli D.J."/>
            <person name="Cannon S.B."/>
            <person name="Froenicke L."/>
            <person name="Huang G."/>
            <person name="Farmer A.D."/>
            <person name="Cannon E.K."/>
            <person name="Liu X."/>
            <person name="Gao D."/>
            <person name="Clevenger J."/>
            <person name="Dash S."/>
            <person name="Ren L."/>
            <person name="Moretzsohn M.C."/>
            <person name="Shirasawa K."/>
            <person name="Huang W."/>
            <person name="Vidigal B."/>
            <person name="Abernathy B."/>
            <person name="Chu Y."/>
            <person name="Niederhuth C.E."/>
            <person name="Umale P."/>
            <person name="Araujo A.C."/>
            <person name="Kozik A."/>
            <person name="Kim K.D."/>
            <person name="Burow M.D."/>
            <person name="Varshney R.K."/>
            <person name="Wang X."/>
            <person name="Zhang X."/>
            <person name="Barkley N."/>
            <person name="Guimaraes P.M."/>
            <person name="Isobe S."/>
            <person name="Guo B."/>
            <person name="Liao B."/>
            <person name="Stalker H.T."/>
            <person name="Schmitz R.J."/>
            <person name="Scheffler B.E."/>
            <person name="Leal-Bertioli S.C."/>
            <person name="Xun X."/>
            <person name="Jackson S.A."/>
            <person name="Michelmore R."/>
            <person name="Ozias-Akins P."/>
        </authorList>
    </citation>
    <scope>NUCLEOTIDE SEQUENCE [LARGE SCALE GENOMIC DNA]</scope>
    <source>
        <strain evidence="1">cv. V14167</strain>
    </source>
</reference>
<name>A0A9C6TNE5_ARADU</name>
<protein>
    <submittedName>
        <fullName evidence="2">Uncharacterized protein LOC110279873</fullName>
    </submittedName>
</protein>
<dbReference type="RefSeq" id="XP_052117187.1">
    <property type="nucleotide sequence ID" value="XM_052261227.1"/>
</dbReference>
<keyword evidence="1" id="KW-1185">Reference proteome</keyword>
<evidence type="ECO:0000313" key="1">
    <source>
        <dbReference type="Proteomes" id="UP000515211"/>
    </source>
</evidence>
<sequence>MRATRYPLAAAEPVTREVRPYHHQLKRDAMEREGVRGGWSPFMEFVPALSRRSVPTVNELSPSPTGTLAVIVLIRTAVEPEVKGGENVMEERKEGAVPFVTKPQPPSPLLGHYRRKSRLLELAGTAWSCFHSSWFCSSCAATLRDAGNDVMAVGTTA</sequence>
<accession>A0A9C6TNE5</accession>